<dbReference type="RefSeq" id="WP_083031386.1">
    <property type="nucleotide sequence ID" value="NZ_AP022618.1"/>
</dbReference>
<protein>
    <submittedName>
        <fullName evidence="1">Uncharacterized protein</fullName>
    </submittedName>
</protein>
<comment type="caution">
    <text evidence="1">The sequence shown here is derived from an EMBL/GenBank/DDBJ whole genome shotgun (WGS) entry which is preliminary data.</text>
</comment>
<evidence type="ECO:0000313" key="1">
    <source>
        <dbReference type="EMBL" id="ORA69835.1"/>
    </source>
</evidence>
<dbReference type="AlphaFoldDB" id="A0A1X0DBR4"/>
<accession>A0A1X0DBR4</accession>
<gene>
    <name evidence="1" type="ORF">BST26_12715</name>
</gene>
<reference evidence="1 2" key="1">
    <citation type="submission" date="2016-12" db="EMBL/GenBank/DDBJ databases">
        <title>The new phylogeny of genus Mycobacterium.</title>
        <authorList>
            <person name="Tortoli E."/>
            <person name="Trovato A."/>
            <person name="Cirillo D.M."/>
        </authorList>
    </citation>
    <scope>NUCLEOTIDE SEQUENCE [LARGE SCALE GENOMIC DNA]</scope>
    <source>
        <strain evidence="1 2">DSM 45130</strain>
    </source>
</reference>
<sequence length="86" mass="8693">MAQVLALSIDGLRSAGLRSRSDAEALATPAGVGSSHPGIAAFDSAVTSARARQSRRMSGHADKVVTAANCFDLTDGPSAPGQLRSV</sequence>
<proteinExistence type="predicted"/>
<dbReference type="Proteomes" id="UP000192801">
    <property type="component" value="Unassembled WGS sequence"/>
</dbReference>
<keyword evidence="2" id="KW-1185">Reference proteome</keyword>
<organism evidence="1 2">
    <name type="scientific">Mycolicibacterium insubricum</name>
    <dbReference type="NCBI Taxonomy" id="444597"/>
    <lineage>
        <taxon>Bacteria</taxon>
        <taxon>Bacillati</taxon>
        <taxon>Actinomycetota</taxon>
        <taxon>Actinomycetes</taxon>
        <taxon>Mycobacteriales</taxon>
        <taxon>Mycobacteriaceae</taxon>
        <taxon>Mycolicibacterium</taxon>
    </lineage>
</organism>
<dbReference type="EMBL" id="MVHS01000028">
    <property type="protein sequence ID" value="ORA69835.1"/>
    <property type="molecule type" value="Genomic_DNA"/>
</dbReference>
<evidence type="ECO:0000313" key="2">
    <source>
        <dbReference type="Proteomes" id="UP000192801"/>
    </source>
</evidence>
<name>A0A1X0DBR4_9MYCO</name>